<name>A0ABN1AY71_9ACTN</name>
<feature type="transmembrane region" description="Helical" evidence="5">
    <location>
        <begin position="93"/>
        <end position="111"/>
    </location>
</feature>
<evidence type="ECO:0000256" key="4">
    <source>
        <dbReference type="ARBA" id="ARBA00023136"/>
    </source>
</evidence>
<feature type="transmembrane region" description="Helical" evidence="5">
    <location>
        <begin position="60"/>
        <end position="81"/>
    </location>
</feature>
<dbReference type="Gene3D" id="1.20.1550.10">
    <property type="entry name" value="DsbB-like"/>
    <property type="match status" value="1"/>
</dbReference>
<accession>A0ABN1AY71</accession>
<evidence type="ECO:0000313" key="7">
    <source>
        <dbReference type="Proteomes" id="UP001500909"/>
    </source>
</evidence>
<evidence type="ECO:0000256" key="5">
    <source>
        <dbReference type="SAM" id="Phobius"/>
    </source>
</evidence>
<keyword evidence="7" id="KW-1185">Reference proteome</keyword>
<feature type="transmembrane region" description="Helical" evidence="5">
    <location>
        <begin position="176"/>
        <end position="200"/>
    </location>
</feature>
<keyword evidence="2 5" id="KW-0812">Transmembrane</keyword>
<evidence type="ECO:0000256" key="3">
    <source>
        <dbReference type="ARBA" id="ARBA00022989"/>
    </source>
</evidence>
<comment type="caution">
    <text evidence="6">The sequence shown here is derived from an EMBL/GenBank/DDBJ whole genome shotgun (WGS) entry which is preliminary data.</text>
</comment>
<evidence type="ECO:0000256" key="2">
    <source>
        <dbReference type="ARBA" id="ARBA00022692"/>
    </source>
</evidence>
<proteinExistence type="predicted"/>
<keyword evidence="3 5" id="KW-1133">Transmembrane helix</keyword>
<evidence type="ECO:0000256" key="1">
    <source>
        <dbReference type="ARBA" id="ARBA00004141"/>
    </source>
</evidence>
<feature type="transmembrane region" description="Helical" evidence="5">
    <location>
        <begin position="212"/>
        <end position="234"/>
    </location>
</feature>
<evidence type="ECO:0008006" key="8">
    <source>
        <dbReference type="Google" id="ProtNLM"/>
    </source>
</evidence>
<dbReference type="Proteomes" id="UP001500909">
    <property type="component" value="Unassembled WGS sequence"/>
</dbReference>
<dbReference type="EMBL" id="BAAABY010000044">
    <property type="protein sequence ID" value="GAA0486365.1"/>
    <property type="molecule type" value="Genomic_DNA"/>
</dbReference>
<organism evidence="6 7">
    <name type="scientific">Streptomyces olivaceiscleroticus</name>
    <dbReference type="NCBI Taxonomy" id="68245"/>
    <lineage>
        <taxon>Bacteria</taxon>
        <taxon>Bacillati</taxon>
        <taxon>Actinomycetota</taxon>
        <taxon>Actinomycetes</taxon>
        <taxon>Kitasatosporales</taxon>
        <taxon>Streptomycetaceae</taxon>
        <taxon>Streptomyces</taxon>
    </lineage>
</organism>
<keyword evidence="4 5" id="KW-0472">Membrane</keyword>
<gene>
    <name evidence="6" type="ORF">GCM10010361_59060</name>
</gene>
<reference evidence="6 7" key="1">
    <citation type="journal article" date="2019" name="Int. J. Syst. Evol. Microbiol.">
        <title>The Global Catalogue of Microorganisms (GCM) 10K type strain sequencing project: providing services to taxonomists for standard genome sequencing and annotation.</title>
        <authorList>
            <consortium name="The Broad Institute Genomics Platform"/>
            <consortium name="The Broad Institute Genome Sequencing Center for Infectious Disease"/>
            <person name="Wu L."/>
            <person name="Ma J."/>
        </authorList>
    </citation>
    <scope>NUCLEOTIDE SEQUENCE [LARGE SCALE GENOMIC DNA]</scope>
    <source>
        <strain evidence="6 7">JCM 4805</strain>
    </source>
</reference>
<feature type="transmembrane region" description="Helical" evidence="5">
    <location>
        <begin position="123"/>
        <end position="142"/>
    </location>
</feature>
<dbReference type="InterPro" id="IPR003752">
    <property type="entry name" value="DiS_bond_form_DsbB/BdbC"/>
</dbReference>
<sequence length="259" mass="27176">MPRLRLRPPARAERPAGTDWTGVFSVMSALLTGRMTTPLCTQAIPALEPGPPGIIARAQYWFACLFAAGWTGVLGGGLYLQLVDGEHPCPLCVVQRMFMVLALLGAAHIVRQGLRGAVPRRDYLMGWGLALVGCTAGALVAGRQAMLYLLAGDGGAAGGVPAGQYGGLVRGVPADFWAWLFFQASVLAIGAVLVTSHLTTARRIPLRGAHHAMGVGVLFLAGAVIAATTTAVFLEAGLNAFLLVAPGRYQLFYDLGLVR</sequence>
<evidence type="ECO:0000313" key="6">
    <source>
        <dbReference type="EMBL" id="GAA0486365.1"/>
    </source>
</evidence>
<dbReference type="InterPro" id="IPR023380">
    <property type="entry name" value="DsbB-like_sf"/>
</dbReference>
<dbReference type="Pfam" id="PF02600">
    <property type="entry name" value="DsbB"/>
    <property type="match status" value="1"/>
</dbReference>
<dbReference type="SUPFAM" id="SSF158442">
    <property type="entry name" value="DsbB-like"/>
    <property type="match status" value="1"/>
</dbReference>
<comment type="subcellular location">
    <subcellularLocation>
        <location evidence="1">Membrane</location>
        <topology evidence="1">Multi-pass membrane protein</topology>
    </subcellularLocation>
</comment>
<protein>
    <recommendedName>
        <fullName evidence="8">Disulfide bond formation protein B</fullName>
    </recommendedName>
</protein>